<keyword evidence="2" id="KW-1185">Reference proteome</keyword>
<sequence length="179" mass="21269">MFEQKKVYKSLENRQFTPKSLLKELEDLKKFDFEDVSYTGISLNIEMLITQNLRNEQFQLIEVQGGLAKKKFDVWQEDLTIAITIFNHFADYTREYFNYYLEEAKKFQDETGHSNTSAEYKAYFEQGNSMYFHDVLHIVFDLSRKIDLSIDDFHQALAIDKLSEADYPLPEKKVFERGQ</sequence>
<comment type="caution">
    <text evidence="1">The sequence shown here is derived from an EMBL/GenBank/DDBJ whole genome shotgun (WGS) entry which is preliminary data.</text>
</comment>
<protein>
    <submittedName>
        <fullName evidence="1">Uncharacterized protein</fullName>
    </submittedName>
</protein>
<evidence type="ECO:0000313" key="1">
    <source>
        <dbReference type="EMBL" id="THB61102.1"/>
    </source>
</evidence>
<organism evidence="1 2">
    <name type="scientific">Vagococcus silagei</name>
    <dbReference type="NCBI Taxonomy" id="2508885"/>
    <lineage>
        <taxon>Bacteria</taxon>
        <taxon>Bacillati</taxon>
        <taxon>Bacillota</taxon>
        <taxon>Bacilli</taxon>
        <taxon>Lactobacillales</taxon>
        <taxon>Enterococcaceae</taxon>
        <taxon>Vagococcus</taxon>
    </lineage>
</organism>
<evidence type="ECO:0000313" key="2">
    <source>
        <dbReference type="Proteomes" id="UP000310506"/>
    </source>
</evidence>
<dbReference type="AlphaFoldDB" id="A0A4S3B2Q9"/>
<gene>
    <name evidence="1" type="ORF">ESZ54_07140</name>
</gene>
<accession>A0A4S3B2Q9</accession>
<proteinExistence type="predicted"/>
<name>A0A4S3B2Q9_9ENTE</name>
<dbReference type="RefSeq" id="WP_136136983.1">
    <property type="nucleotide sequence ID" value="NZ_SDGV01000016.1"/>
</dbReference>
<reference evidence="1 2" key="1">
    <citation type="submission" date="2019-01" db="EMBL/GenBank/DDBJ databases">
        <title>Vagococcus silagei sp. nov. isolated from brewer's grain.</title>
        <authorList>
            <person name="Guu J.-R."/>
        </authorList>
    </citation>
    <scope>NUCLEOTIDE SEQUENCE [LARGE SCALE GENOMIC DNA]</scope>
    <source>
        <strain evidence="1 2">2B-2</strain>
    </source>
</reference>
<dbReference type="Proteomes" id="UP000310506">
    <property type="component" value="Unassembled WGS sequence"/>
</dbReference>
<dbReference type="OrthoDB" id="2199414at2"/>
<dbReference type="EMBL" id="SDGV01000016">
    <property type="protein sequence ID" value="THB61102.1"/>
    <property type="molecule type" value="Genomic_DNA"/>
</dbReference>